<dbReference type="RefSeq" id="WP_161156260.1">
    <property type="nucleotide sequence ID" value="NZ_WWSY01000011.1"/>
</dbReference>
<sequence>MDEMFAIKCQNCGGPMYSHQAKRSFECAYCGTVVPWQADAGEPKSALGIRHTPLTVVDGLLKLTHVSQLERPEDPDWYFFNSHWRSQSVLEHLLWEDRGTAQEFQEATHVSIPCPFCGASFEGESTQRVFECPSCGNKIGIADLLKPGTFSKRLTMGVGAEYVPEQGIPCEISPQQARANALQLVRQYPDAFAGHDVEDAIQNDMMLFYFPMALADLRMMASFPGKGLSKETLVYYEVLDWAYPRANYLDVRLMGILEPWDFAKVGPFDPAMQEGDFRVVSVDAATKDQVVIDKLALDIAGNDAEAVLGLNKKSIRTWARKARKHKDGLVMVPVYFVDRPATDSRDGEQVRIAVNGQTSRAAAVVFSDKRETHVVASLNPSLHLSGESTVHAAPIEVKYVKSPFLYQIVRRGGGEQPRQVAAAAEGSYREEKPKRKGLFGAILGSREAQPVGAAMR</sequence>
<organism evidence="1 2">
    <name type="scientific">Collinsella aerofaciens</name>
    <dbReference type="NCBI Taxonomy" id="74426"/>
    <lineage>
        <taxon>Bacteria</taxon>
        <taxon>Bacillati</taxon>
        <taxon>Actinomycetota</taxon>
        <taxon>Coriobacteriia</taxon>
        <taxon>Coriobacteriales</taxon>
        <taxon>Coriobacteriaceae</taxon>
        <taxon>Collinsella</taxon>
    </lineage>
</organism>
<proteinExistence type="predicted"/>
<comment type="caution">
    <text evidence="1">The sequence shown here is derived from an EMBL/GenBank/DDBJ whole genome shotgun (WGS) entry which is preliminary data.</text>
</comment>
<gene>
    <name evidence="1" type="ORF">GT635_05620</name>
</gene>
<accession>A0A6L8RM01</accession>
<evidence type="ECO:0000313" key="2">
    <source>
        <dbReference type="Proteomes" id="UP000481598"/>
    </source>
</evidence>
<dbReference type="EMBL" id="WWTB01000010">
    <property type="protein sequence ID" value="MZJ85936.1"/>
    <property type="molecule type" value="Genomic_DNA"/>
</dbReference>
<dbReference type="AlphaFoldDB" id="A0A6L8RM01"/>
<evidence type="ECO:0000313" key="1">
    <source>
        <dbReference type="EMBL" id="MZJ85936.1"/>
    </source>
</evidence>
<dbReference type="Proteomes" id="UP000481598">
    <property type="component" value="Unassembled WGS sequence"/>
</dbReference>
<reference evidence="1 2" key="1">
    <citation type="journal article" date="2019" name="Nat. Med.">
        <title>A library of human gut bacterial isolates paired with longitudinal multiomics data enables mechanistic microbiome research.</title>
        <authorList>
            <person name="Poyet M."/>
            <person name="Groussin M."/>
            <person name="Gibbons S.M."/>
            <person name="Avila-Pacheco J."/>
            <person name="Jiang X."/>
            <person name="Kearney S.M."/>
            <person name="Perrotta A.R."/>
            <person name="Berdy B."/>
            <person name="Zhao S."/>
            <person name="Lieberman T.D."/>
            <person name="Swanson P.K."/>
            <person name="Smith M."/>
            <person name="Roesemann S."/>
            <person name="Alexander J.E."/>
            <person name="Rich S.A."/>
            <person name="Livny J."/>
            <person name="Vlamakis H."/>
            <person name="Clish C."/>
            <person name="Bullock K."/>
            <person name="Deik A."/>
            <person name="Scott J."/>
            <person name="Pierce K.A."/>
            <person name="Xavier R.J."/>
            <person name="Alm E.J."/>
        </authorList>
    </citation>
    <scope>NUCLEOTIDE SEQUENCE [LARGE SCALE GENOMIC DNA]</scope>
    <source>
        <strain evidence="1 2">BIOML-A10</strain>
    </source>
</reference>
<protein>
    <submittedName>
        <fullName evidence="1">Uncharacterized protein</fullName>
    </submittedName>
</protein>
<name>A0A6L8RM01_9ACTN</name>